<dbReference type="GO" id="GO:0003676">
    <property type="term" value="F:nucleic acid binding"/>
    <property type="evidence" value="ECO:0007669"/>
    <property type="project" value="InterPro"/>
</dbReference>
<keyword evidence="2" id="KW-0540">Nuclease</keyword>
<dbReference type="AlphaFoldDB" id="A0A7C3DHN1"/>
<dbReference type="InterPro" id="IPR036397">
    <property type="entry name" value="RNaseH_sf"/>
</dbReference>
<accession>A0A7C3DHN1</accession>
<dbReference type="SUPFAM" id="SSF53098">
    <property type="entry name" value="Ribonuclease H-like"/>
    <property type="match status" value="1"/>
</dbReference>
<comment type="caution">
    <text evidence="2">The sequence shown here is derived from an EMBL/GenBank/DDBJ whole genome shotgun (WGS) entry which is preliminary data.</text>
</comment>
<dbReference type="SMART" id="SM00479">
    <property type="entry name" value="EXOIII"/>
    <property type="match status" value="1"/>
</dbReference>
<gene>
    <name evidence="2" type="ORF">ENS82_13130</name>
</gene>
<organism evidence="2">
    <name type="scientific">Meiothermus ruber</name>
    <dbReference type="NCBI Taxonomy" id="277"/>
    <lineage>
        <taxon>Bacteria</taxon>
        <taxon>Thermotogati</taxon>
        <taxon>Deinococcota</taxon>
        <taxon>Deinococci</taxon>
        <taxon>Thermales</taxon>
        <taxon>Thermaceae</taxon>
        <taxon>Meiothermus</taxon>
    </lineage>
</organism>
<sequence length="269" mass="30131">MMHAPPKSTPQHMSPTHYRLSTRLARHLRSTGCRLPEHALAEQVLATQGLPKGSWASDLLKSLLDGRFERIETEVGLWEWKYDFPARDEAVVVLDLETTGLSPDNNEIIELAMIRLENGSRTTFERLVNPGTPIPAFISRLTGIRNQDVREAADIYTVLSEALPLLDNATLIIQNAGFDLGFLQPRLKRLGYRLDNPVVDTIHWARKALPGLSKRGLDALAWAFDLGPIAGRHRAMGDVETTLQVAREMYYMLTAGRPTPTSQLAFRAR</sequence>
<dbReference type="EMBL" id="DSWI01000032">
    <property type="protein sequence ID" value="HFG21630.1"/>
    <property type="molecule type" value="Genomic_DNA"/>
</dbReference>
<dbReference type="GO" id="GO:0045004">
    <property type="term" value="P:DNA replication proofreading"/>
    <property type="evidence" value="ECO:0007669"/>
    <property type="project" value="TreeGrafter"/>
</dbReference>
<feature type="domain" description="Exonuclease" evidence="1">
    <location>
        <begin position="90"/>
        <end position="255"/>
    </location>
</feature>
<keyword evidence="2" id="KW-0269">Exonuclease</keyword>
<keyword evidence="2" id="KW-0378">Hydrolase</keyword>
<reference evidence="2" key="1">
    <citation type="journal article" date="2020" name="mSystems">
        <title>Genome- and Community-Level Interaction Insights into Carbon Utilization and Element Cycling Functions of Hydrothermarchaeota in Hydrothermal Sediment.</title>
        <authorList>
            <person name="Zhou Z."/>
            <person name="Liu Y."/>
            <person name="Xu W."/>
            <person name="Pan J."/>
            <person name="Luo Z.H."/>
            <person name="Li M."/>
        </authorList>
    </citation>
    <scope>NUCLEOTIDE SEQUENCE [LARGE SCALE GENOMIC DNA]</scope>
    <source>
        <strain evidence="2">SpSt-524</strain>
    </source>
</reference>
<dbReference type="GO" id="GO:0005829">
    <property type="term" value="C:cytosol"/>
    <property type="evidence" value="ECO:0007669"/>
    <property type="project" value="TreeGrafter"/>
</dbReference>
<protein>
    <submittedName>
        <fullName evidence="2">3'-5' exonuclease</fullName>
    </submittedName>
</protein>
<dbReference type="Gene3D" id="3.30.420.10">
    <property type="entry name" value="Ribonuclease H-like superfamily/Ribonuclease H"/>
    <property type="match status" value="1"/>
</dbReference>
<proteinExistence type="predicted"/>
<evidence type="ECO:0000259" key="1">
    <source>
        <dbReference type="SMART" id="SM00479"/>
    </source>
</evidence>
<dbReference type="FunFam" id="3.30.420.10:FF:000045">
    <property type="entry name" value="3'-5' exonuclease DinG"/>
    <property type="match status" value="1"/>
</dbReference>
<evidence type="ECO:0000313" key="2">
    <source>
        <dbReference type="EMBL" id="HFG21630.1"/>
    </source>
</evidence>
<dbReference type="PANTHER" id="PTHR30231">
    <property type="entry name" value="DNA POLYMERASE III SUBUNIT EPSILON"/>
    <property type="match status" value="1"/>
</dbReference>
<dbReference type="PANTHER" id="PTHR30231:SF41">
    <property type="entry name" value="DNA POLYMERASE III SUBUNIT EPSILON"/>
    <property type="match status" value="1"/>
</dbReference>
<dbReference type="Pfam" id="PF00929">
    <property type="entry name" value="RNase_T"/>
    <property type="match status" value="1"/>
</dbReference>
<dbReference type="CDD" id="cd06127">
    <property type="entry name" value="DEDDh"/>
    <property type="match status" value="1"/>
</dbReference>
<dbReference type="InterPro" id="IPR012337">
    <property type="entry name" value="RNaseH-like_sf"/>
</dbReference>
<name>A0A7C3DHN1_MEIRU</name>
<dbReference type="InterPro" id="IPR013520">
    <property type="entry name" value="Ribonucl_H"/>
</dbReference>
<dbReference type="GO" id="GO:0008408">
    <property type="term" value="F:3'-5' exonuclease activity"/>
    <property type="evidence" value="ECO:0007669"/>
    <property type="project" value="TreeGrafter"/>
</dbReference>